<dbReference type="InterPro" id="IPR003439">
    <property type="entry name" value="ABC_transporter-like_ATP-bd"/>
</dbReference>
<keyword evidence="2" id="KW-0813">Transport</keyword>
<dbReference type="PANTHER" id="PTHR43790:SF4">
    <property type="entry name" value="GUANOSINE IMPORT ATP-BINDING PROTEIN NUPO"/>
    <property type="match status" value="1"/>
</dbReference>
<evidence type="ECO:0000256" key="2">
    <source>
        <dbReference type="ARBA" id="ARBA00022448"/>
    </source>
</evidence>
<dbReference type="SUPFAM" id="SSF52540">
    <property type="entry name" value="P-loop containing nucleoside triphosphate hydrolases"/>
    <property type="match status" value="2"/>
</dbReference>
<dbReference type="CDD" id="cd03216">
    <property type="entry name" value="ABC_Carb_Monos_I"/>
    <property type="match status" value="1"/>
</dbReference>
<gene>
    <name evidence="12" type="ordered locus">SAR116_2466</name>
</gene>
<proteinExistence type="predicted"/>
<evidence type="ECO:0000313" key="13">
    <source>
        <dbReference type="Proteomes" id="UP000007460"/>
    </source>
</evidence>
<dbReference type="RefSeq" id="WP_013047335.1">
    <property type="nucleotide sequence ID" value="NC_014010.1"/>
</dbReference>
<dbReference type="Pfam" id="PF00005">
    <property type="entry name" value="ABC_tran"/>
    <property type="match status" value="2"/>
</dbReference>
<keyword evidence="9" id="KW-0472">Membrane</keyword>
<dbReference type="EC" id="3.6.3.17" evidence="12"/>
<dbReference type="EMBL" id="CP001751">
    <property type="protein sequence ID" value="ADE40709.1"/>
    <property type="molecule type" value="Genomic_DNA"/>
</dbReference>
<evidence type="ECO:0000256" key="9">
    <source>
        <dbReference type="ARBA" id="ARBA00023136"/>
    </source>
</evidence>
<keyword evidence="6" id="KW-0547">Nucleotide-binding</keyword>
<keyword evidence="5" id="KW-0677">Repeat</keyword>
<reference evidence="12 13" key="1">
    <citation type="journal article" date="2010" name="J. Bacteriol.">
        <title>Complete genome sequence of "Candidatus Puniceispirillum marinum" IMCC1322, a representative of the SAR116 clade in the Alphaproteobacteria.</title>
        <authorList>
            <person name="Oh H.M."/>
            <person name="Kwon K.K."/>
            <person name="Kang I."/>
            <person name="Kang S.G."/>
            <person name="Lee J.H."/>
            <person name="Kim S.J."/>
            <person name="Cho J.C."/>
        </authorList>
    </citation>
    <scope>NUCLEOTIDE SEQUENCE [LARGE SCALE GENOMIC DNA]</scope>
    <source>
        <strain evidence="12 13">IMCC1322</strain>
    </source>
</reference>
<protein>
    <submittedName>
        <fullName evidence="12">ABC transporter component</fullName>
        <ecNumber evidence="12">3.6.3.17</ecNumber>
    </submittedName>
</protein>
<name>D5BQJ1_PUNMI</name>
<accession>D5BQJ1</accession>
<dbReference type="GO" id="GO:0016887">
    <property type="term" value="F:ATP hydrolysis activity"/>
    <property type="evidence" value="ECO:0007669"/>
    <property type="project" value="InterPro"/>
</dbReference>
<evidence type="ECO:0000256" key="8">
    <source>
        <dbReference type="ARBA" id="ARBA00022967"/>
    </source>
</evidence>
<evidence type="ECO:0000259" key="11">
    <source>
        <dbReference type="PROSITE" id="PS50893"/>
    </source>
</evidence>
<dbReference type="InterPro" id="IPR050107">
    <property type="entry name" value="ABC_carbohydrate_import_ATPase"/>
</dbReference>
<feature type="domain" description="ABC transporter" evidence="11">
    <location>
        <begin position="14"/>
        <end position="245"/>
    </location>
</feature>
<keyword evidence="8" id="KW-1278">Translocase</keyword>
<sequence length="539" mass="58348">MNITTETDMGSVLLEAEKVTKRFGDFTANDHVDFTIRAGEIHALLGENGAGKSTFVKMIYGLMQPDAGRITWRGQPVTINGPQHARDMGIGMVFQHFSLFAALTVVENIQLALPAGEHSDDLANRVRQISQEYGISVDPYARIHNLSVGEQQRVEIMRCLLQDPSLLIMDEPTSVLTPQETDQLFTVLRRFRDNGMAVLFISHKLDEIKALTSRATVLRRGQNVGSVDTKSKSSRQLAEMMVGAKVQNVTRQKANPKGKVIFTVEGLNRPKHSPFATTLRDVSIAARSGEILGIAGIAGNGQDELMASLMGEWCPRERNIIKIDGKDVSQLGPAQRRLAGLGFVPEERNGHAAVTGMTLSENTLLTAHSLDGAIDRNMIDFSFLQRRAAQIIGSFDVRTPEDDPMASSLSGGNLQKFVVGREIIKAPQVLIVSQPTWGVDVGAAIFIRKAMLDLAAAGSAVIMLSQDLEEIFAISHKISVLHDGMLSAAVDAGDMTAEGVGLLMGGMQDTVTDTSKSKSVSKRASPKLGHPKSSKRSAS</sequence>
<dbReference type="STRING" id="488538.SAR116_2466"/>
<dbReference type="PANTHER" id="PTHR43790">
    <property type="entry name" value="CARBOHYDRATE TRANSPORT ATP-BINDING PROTEIN MG119-RELATED"/>
    <property type="match status" value="1"/>
</dbReference>
<dbReference type="InterPro" id="IPR003593">
    <property type="entry name" value="AAA+_ATPase"/>
</dbReference>
<evidence type="ECO:0000256" key="1">
    <source>
        <dbReference type="ARBA" id="ARBA00004202"/>
    </source>
</evidence>
<feature type="region of interest" description="Disordered" evidence="10">
    <location>
        <begin position="511"/>
        <end position="539"/>
    </location>
</feature>
<evidence type="ECO:0000256" key="4">
    <source>
        <dbReference type="ARBA" id="ARBA00022597"/>
    </source>
</evidence>
<evidence type="ECO:0000256" key="7">
    <source>
        <dbReference type="ARBA" id="ARBA00022840"/>
    </source>
</evidence>
<dbReference type="InterPro" id="IPR027417">
    <property type="entry name" value="P-loop_NTPase"/>
</dbReference>
<dbReference type="KEGG" id="apb:SAR116_2466"/>
<keyword evidence="12" id="KW-0378">Hydrolase</keyword>
<dbReference type="FunFam" id="3.40.50.300:FF:000127">
    <property type="entry name" value="Ribose import ATP-binding protein RbsA"/>
    <property type="match status" value="1"/>
</dbReference>
<dbReference type="InterPro" id="IPR017871">
    <property type="entry name" value="ABC_transporter-like_CS"/>
</dbReference>
<evidence type="ECO:0000256" key="5">
    <source>
        <dbReference type="ARBA" id="ARBA00022737"/>
    </source>
</evidence>
<dbReference type="GO" id="GO:0005886">
    <property type="term" value="C:plasma membrane"/>
    <property type="evidence" value="ECO:0007669"/>
    <property type="project" value="UniProtKB-SubCell"/>
</dbReference>
<dbReference type="GO" id="GO:0005524">
    <property type="term" value="F:ATP binding"/>
    <property type="evidence" value="ECO:0007669"/>
    <property type="project" value="UniProtKB-KW"/>
</dbReference>
<dbReference type="eggNOG" id="COG3845">
    <property type="taxonomic scope" value="Bacteria"/>
</dbReference>
<dbReference type="CDD" id="cd03215">
    <property type="entry name" value="ABC_Carb_Monos_II"/>
    <property type="match status" value="1"/>
</dbReference>
<dbReference type="Gene3D" id="3.40.50.300">
    <property type="entry name" value="P-loop containing nucleotide triphosphate hydrolases"/>
    <property type="match status" value="2"/>
</dbReference>
<dbReference type="PROSITE" id="PS50893">
    <property type="entry name" value="ABC_TRANSPORTER_2"/>
    <property type="match status" value="2"/>
</dbReference>
<keyword evidence="13" id="KW-1185">Reference proteome</keyword>
<keyword evidence="4" id="KW-0762">Sugar transport</keyword>
<feature type="compositionally biased region" description="Basic residues" evidence="10">
    <location>
        <begin position="519"/>
        <end position="539"/>
    </location>
</feature>
<dbReference type="PROSITE" id="PS00211">
    <property type="entry name" value="ABC_TRANSPORTER_1"/>
    <property type="match status" value="1"/>
</dbReference>
<evidence type="ECO:0000256" key="3">
    <source>
        <dbReference type="ARBA" id="ARBA00022475"/>
    </source>
</evidence>
<dbReference type="Proteomes" id="UP000007460">
    <property type="component" value="Chromosome"/>
</dbReference>
<dbReference type="HOGENOM" id="CLU_000604_92_0_5"/>
<feature type="domain" description="ABC transporter" evidence="11">
    <location>
        <begin position="244"/>
        <end position="508"/>
    </location>
</feature>
<organism evidence="12 13">
    <name type="scientific">Puniceispirillum marinum (strain IMCC1322)</name>
    <dbReference type="NCBI Taxonomy" id="488538"/>
    <lineage>
        <taxon>Bacteria</taxon>
        <taxon>Pseudomonadati</taxon>
        <taxon>Pseudomonadota</taxon>
        <taxon>Alphaproteobacteria</taxon>
        <taxon>Candidatus Puniceispirillales</taxon>
        <taxon>Candidatus Puniceispirillaceae</taxon>
        <taxon>Candidatus Puniceispirillum</taxon>
    </lineage>
</organism>
<dbReference type="SMART" id="SM00382">
    <property type="entry name" value="AAA"/>
    <property type="match status" value="1"/>
</dbReference>
<evidence type="ECO:0000313" key="12">
    <source>
        <dbReference type="EMBL" id="ADE40709.1"/>
    </source>
</evidence>
<comment type="subcellular location">
    <subcellularLocation>
        <location evidence="1">Cell membrane</location>
        <topology evidence="1">Peripheral membrane protein</topology>
    </subcellularLocation>
</comment>
<evidence type="ECO:0000256" key="6">
    <source>
        <dbReference type="ARBA" id="ARBA00022741"/>
    </source>
</evidence>
<evidence type="ECO:0000256" key="10">
    <source>
        <dbReference type="SAM" id="MobiDB-lite"/>
    </source>
</evidence>
<keyword evidence="3" id="KW-1003">Cell membrane</keyword>
<dbReference type="AlphaFoldDB" id="D5BQJ1"/>
<keyword evidence="7" id="KW-0067">ATP-binding</keyword>